<dbReference type="EMBL" id="BK014842">
    <property type="protein sequence ID" value="DAD78382.1"/>
    <property type="molecule type" value="Genomic_DNA"/>
</dbReference>
<reference evidence="1" key="1">
    <citation type="journal article" date="2021" name="Proc. Natl. Acad. Sci. U.S.A.">
        <title>A Catalog of Tens of Thousands of Viruses from Human Metagenomes Reveals Hidden Associations with Chronic Diseases.</title>
        <authorList>
            <person name="Tisza M.J."/>
            <person name="Buck C.B."/>
        </authorList>
    </citation>
    <scope>NUCLEOTIDE SEQUENCE</scope>
    <source>
        <strain evidence="1">CtPAi1</strain>
    </source>
</reference>
<sequence length="41" mass="4868">MPRLIPSNRYFKLLPDGGRRSTLRLYSRVIMIFSLFTLLPK</sequence>
<protein>
    <submittedName>
        <fullName evidence="1">Uncharacterized protein</fullName>
    </submittedName>
</protein>
<proteinExistence type="predicted"/>
<evidence type="ECO:0000313" key="1">
    <source>
        <dbReference type="EMBL" id="DAD78382.1"/>
    </source>
</evidence>
<name>A0A8S5M821_9CAUD</name>
<organism evidence="1">
    <name type="scientific">Siphoviridae sp. ctPAi1</name>
    <dbReference type="NCBI Taxonomy" id="2826320"/>
    <lineage>
        <taxon>Viruses</taxon>
        <taxon>Duplodnaviria</taxon>
        <taxon>Heunggongvirae</taxon>
        <taxon>Uroviricota</taxon>
        <taxon>Caudoviricetes</taxon>
    </lineage>
</organism>
<accession>A0A8S5M821</accession>